<evidence type="ECO:0000313" key="4">
    <source>
        <dbReference type="Proteomes" id="UP000198403"/>
    </source>
</evidence>
<name>A0A238ZBK4_9ACTN</name>
<keyword evidence="2" id="KW-0732">Signal</keyword>
<feature type="region of interest" description="Disordered" evidence="1">
    <location>
        <begin position="61"/>
        <end position="106"/>
    </location>
</feature>
<feature type="chain" id="PRO_5012624671" description="Lipoprotein" evidence="2">
    <location>
        <begin position="28"/>
        <end position="201"/>
    </location>
</feature>
<keyword evidence="4" id="KW-1185">Reference proteome</keyword>
<gene>
    <name evidence="3" type="ORF">SAMN06272737_12649</name>
</gene>
<evidence type="ECO:0000313" key="3">
    <source>
        <dbReference type="EMBL" id="SNR80094.1"/>
    </source>
</evidence>
<reference evidence="3 4" key="1">
    <citation type="submission" date="2017-06" db="EMBL/GenBank/DDBJ databases">
        <authorList>
            <person name="Kim H.J."/>
            <person name="Triplett B.A."/>
        </authorList>
    </citation>
    <scope>NUCLEOTIDE SEQUENCE [LARGE SCALE GENOMIC DNA]</scope>
    <source>
        <strain evidence="3 4">DSM 44272</strain>
    </source>
</reference>
<feature type="signal peptide" evidence="2">
    <location>
        <begin position="1"/>
        <end position="27"/>
    </location>
</feature>
<protein>
    <recommendedName>
        <fullName evidence="5">Lipoprotein</fullName>
    </recommendedName>
</protein>
<accession>A0A238ZBK4</accession>
<dbReference type="EMBL" id="FZNO01000026">
    <property type="protein sequence ID" value="SNR80094.1"/>
    <property type="molecule type" value="Genomic_DNA"/>
</dbReference>
<evidence type="ECO:0000256" key="1">
    <source>
        <dbReference type="SAM" id="MobiDB-lite"/>
    </source>
</evidence>
<proteinExistence type="predicted"/>
<dbReference type="Proteomes" id="UP000198403">
    <property type="component" value="Unassembled WGS sequence"/>
</dbReference>
<organism evidence="3 4">
    <name type="scientific">Blastococcus mobilis</name>
    <dbReference type="NCBI Taxonomy" id="1938746"/>
    <lineage>
        <taxon>Bacteria</taxon>
        <taxon>Bacillati</taxon>
        <taxon>Actinomycetota</taxon>
        <taxon>Actinomycetes</taxon>
        <taxon>Geodermatophilales</taxon>
        <taxon>Geodermatophilaceae</taxon>
        <taxon>Blastococcus</taxon>
    </lineage>
</organism>
<dbReference type="AlphaFoldDB" id="A0A238ZBK4"/>
<evidence type="ECO:0000256" key="2">
    <source>
        <dbReference type="SAM" id="SignalP"/>
    </source>
</evidence>
<sequence>MRAVNGPRPVWLLLAMAALLAATPVLAACGAGGPGSAPYVAEFGLGADTPEAREYELTPVPGPRVQVLPEPSHAPRMTLPDPGEGFELSYTPSPAPAPDSGGQSPLESAFRSSIAWVNEGQYLAVITHGSGSCPSGPDSIEVAAEQEIEIRLGPLFPGRDPCTADMSPHVTVVELPQGITPTKQLVARFGDHEATIEAASR</sequence>
<dbReference type="PROSITE" id="PS51257">
    <property type="entry name" value="PROKAR_LIPOPROTEIN"/>
    <property type="match status" value="1"/>
</dbReference>
<evidence type="ECO:0008006" key="5">
    <source>
        <dbReference type="Google" id="ProtNLM"/>
    </source>
</evidence>